<name>A0AAN8WLR9_HALRR</name>
<evidence type="ECO:0000256" key="1">
    <source>
        <dbReference type="SAM" id="MobiDB-lite"/>
    </source>
</evidence>
<feature type="transmembrane region" description="Helical" evidence="2">
    <location>
        <begin position="35"/>
        <end position="53"/>
    </location>
</feature>
<accession>A0AAN8WLR9</accession>
<keyword evidence="2" id="KW-1133">Transmembrane helix</keyword>
<dbReference type="Proteomes" id="UP001381693">
    <property type="component" value="Unassembled WGS sequence"/>
</dbReference>
<comment type="caution">
    <text evidence="3">The sequence shown here is derived from an EMBL/GenBank/DDBJ whole genome shotgun (WGS) entry which is preliminary data.</text>
</comment>
<organism evidence="3 4">
    <name type="scientific">Halocaridina rubra</name>
    <name type="common">Hawaiian red shrimp</name>
    <dbReference type="NCBI Taxonomy" id="373956"/>
    <lineage>
        <taxon>Eukaryota</taxon>
        <taxon>Metazoa</taxon>
        <taxon>Ecdysozoa</taxon>
        <taxon>Arthropoda</taxon>
        <taxon>Crustacea</taxon>
        <taxon>Multicrustacea</taxon>
        <taxon>Malacostraca</taxon>
        <taxon>Eumalacostraca</taxon>
        <taxon>Eucarida</taxon>
        <taxon>Decapoda</taxon>
        <taxon>Pleocyemata</taxon>
        <taxon>Caridea</taxon>
        <taxon>Atyoidea</taxon>
        <taxon>Atyidae</taxon>
        <taxon>Halocaridina</taxon>
    </lineage>
</organism>
<dbReference type="AlphaFoldDB" id="A0AAN8WLR9"/>
<protein>
    <submittedName>
        <fullName evidence="3">Uncharacterized protein</fullName>
    </submittedName>
</protein>
<evidence type="ECO:0000313" key="4">
    <source>
        <dbReference type="Proteomes" id="UP001381693"/>
    </source>
</evidence>
<evidence type="ECO:0000313" key="3">
    <source>
        <dbReference type="EMBL" id="KAK7068487.1"/>
    </source>
</evidence>
<feature type="region of interest" description="Disordered" evidence="1">
    <location>
        <begin position="1"/>
        <end position="25"/>
    </location>
</feature>
<keyword evidence="2" id="KW-0812">Transmembrane</keyword>
<proteinExistence type="predicted"/>
<sequence>MQEEYGPKDNQPEDDEEGAEEGGILTPLSMDHMQGVFFILVLGWFASLLVFATERIIKREK</sequence>
<gene>
    <name evidence="3" type="ORF">SK128_010418</name>
</gene>
<keyword evidence="4" id="KW-1185">Reference proteome</keyword>
<reference evidence="3 4" key="1">
    <citation type="submission" date="2023-11" db="EMBL/GenBank/DDBJ databases">
        <title>Halocaridina rubra genome assembly.</title>
        <authorList>
            <person name="Smith C."/>
        </authorList>
    </citation>
    <scope>NUCLEOTIDE SEQUENCE [LARGE SCALE GENOMIC DNA]</scope>
    <source>
        <strain evidence="3">EP-1</strain>
        <tissue evidence="3">Whole</tissue>
    </source>
</reference>
<evidence type="ECO:0000256" key="2">
    <source>
        <dbReference type="SAM" id="Phobius"/>
    </source>
</evidence>
<feature type="compositionally biased region" description="Basic and acidic residues" evidence="1">
    <location>
        <begin position="1"/>
        <end position="11"/>
    </location>
</feature>
<keyword evidence="2" id="KW-0472">Membrane</keyword>
<dbReference type="EMBL" id="JAXCGZ010017222">
    <property type="protein sequence ID" value="KAK7068487.1"/>
    <property type="molecule type" value="Genomic_DNA"/>
</dbReference>